<proteinExistence type="predicted"/>
<reference evidence="3" key="1">
    <citation type="submission" date="2021-03" db="EMBL/GenBank/DDBJ databases">
        <authorList>
            <person name="So Y."/>
        </authorList>
    </citation>
    <scope>NUCLEOTIDE SEQUENCE</scope>
    <source>
        <strain evidence="3">SG15</strain>
    </source>
</reference>
<sequence length="103" mass="10349">MHHSRALLRVTAIAALATLAACANAVPPPAPTTEPMRGAPLPVGSQAPVSGPAPAITTEPMRGAPLSSGSSGAVNRSSTVPDIGTEPMRGAPLPSSTDQRTRY</sequence>
<protein>
    <recommendedName>
        <fullName evidence="5">Lipoprotein</fullName>
    </recommendedName>
</protein>
<name>A0A940MX94_9PROT</name>
<evidence type="ECO:0000313" key="4">
    <source>
        <dbReference type="Proteomes" id="UP000677537"/>
    </source>
</evidence>
<feature type="region of interest" description="Disordered" evidence="1">
    <location>
        <begin position="25"/>
        <end position="103"/>
    </location>
</feature>
<feature type="chain" id="PRO_5037290367" description="Lipoprotein" evidence="2">
    <location>
        <begin position="26"/>
        <end position="103"/>
    </location>
</feature>
<dbReference type="EMBL" id="JAGIZA010000003">
    <property type="protein sequence ID" value="MBP0492504.1"/>
    <property type="molecule type" value="Genomic_DNA"/>
</dbReference>
<organism evidence="3 4">
    <name type="scientific">Roseomonas indoligenes</name>
    <dbReference type="NCBI Taxonomy" id="2820811"/>
    <lineage>
        <taxon>Bacteria</taxon>
        <taxon>Pseudomonadati</taxon>
        <taxon>Pseudomonadota</taxon>
        <taxon>Alphaproteobacteria</taxon>
        <taxon>Acetobacterales</taxon>
        <taxon>Roseomonadaceae</taxon>
        <taxon>Roseomonas</taxon>
    </lineage>
</organism>
<dbReference type="PROSITE" id="PS51257">
    <property type="entry name" value="PROKAR_LIPOPROTEIN"/>
    <property type="match status" value="1"/>
</dbReference>
<evidence type="ECO:0000256" key="1">
    <source>
        <dbReference type="SAM" id="MobiDB-lite"/>
    </source>
</evidence>
<dbReference type="Proteomes" id="UP000677537">
    <property type="component" value="Unassembled WGS sequence"/>
</dbReference>
<feature type="compositionally biased region" description="Polar residues" evidence="1">
    <location>
        <begin position="94"/>
        <end position="103"/>
    </location>
</feature>
<dbReference type="RefSeq" id="WP_209372089.1">
    <property type="nucleotide sequence ID" value="NZ_JAGIZA010000003.1"/>
</dbReference>
<feature type="signal peptide" evidence="2">
    <location>
        <begin position="1"/>
        <end position="25"/>
    </location>
</feature>
<accession>A0A940MX94</accession>
<evidence type="ECO:0008006" key="5">
    <source>
        <dbReference type="Google" id="ProtNLM"/>
    </source>
</evidence>
<keyword evidence="2" id="KW-0732">Signal</keyword>
<keyword evidence="4" id="KW-1185">Reference proteome</keyword>
<dbReference type="AlphaFoldDB" id="A0A940MX94"/>
<gene>
    <name evidence="3" type="ORF">J5Y10_06905</name>
</gene>
<comment type="caution">
    <text evidence="3">The sequence shown here is derived from an EMBL/GenBank/DDBJ whole genome shotgun (WGS) entry which is preliminary data.</text>
</comment>
<evidence type="ECO:0000256" key="2">
    <source>
        <dbReference type="SAM" id="SignalP"/>
    </source>
</evidence>
<evidence type="ECO:0000313" key="3">
    <source>
        <dbReference type="EMBL" id="MBP0492504.1"/>
    </source>
</evidence>